<dbReference type="GO" id="GO:0004553">
    <property type="term" value="F:hydrolase activity, hydrolyzing O-glycosyl compounds"/>
    <property type="evidence" value="ECO:0007669"/>
    <property type="project" value="InterPro"/>
</dbReference>
<dbReference type="PANTHER" id="PTHR47786">
    <property type="entry name" value="ALPHA-1,4-GLUCAN:MALTOSE-1-PHOSPHATE MALTOSYLTRANSFERASE"/>
    <property type="match status" value="1"/>
</dbReference>
<dbReference type="GO" id="GO:0016758">
    <property type="term" value="F:hexosyltransferase activity"/>
    <property type="evidence" value="ECO:0007669"/>
    <property type="project" value="UniProtKB-UniRule"/>
</dbReference>
<dbReference type="Gene3D" id="3.20.20.80">
    <property type="entry name" value="Glycosidases"/>
    <property type="match status" value="1"/>
</dbReference>
<dbReference type="SMART" id="SM00642">
    <property type="entry name" value="Aamy"/>
    <property type="match status" value="1"/>
</dbReference>
<reference evidence="8 9" key="1">
    <citation type="submission" date="2016-10" db="EMBL/GenBank/DDBJ databases">
        <authorList>
            <person name="de Groot N.N."/>
        </authorList>
    </citation>
    <scope>NUCLEOTIDE SEQUENCE [LARGE SCALE GENOMIC DNA]</scope>
    <source>
        <strain evidence="8 9">DSM 21019</strain>
    </source>
</reference>
<evidence type="ECO:0000256" key="3">
    <source>
        <dbReference type="ARBA" id="ARBA00022679"/>
    </source>
</evidence>
<dbReference type="AlphaFoldDB" id="A0A1I6H4D1"/>
<dbReference type="InterPro" id="IPR026585">
    <property type="entry name" value="GlgE"/>
</dbReference>
<keyword evidence="2 6" id="KW-0328">Glycosyltransferase</keyword>
<organism evidence="8 9">
    <name type="scientific">Robiginitalea myxolifaciens</name>
    <dbReference type="NCBI Taxonomy" id="400055"/>
    <lineage>
        <taxon>Bacteria</taxon>
        <taxon>Pseudomonadati</taxon>
        <taxon>Bacteroidota</taxon>
        <taxon>Flavobacteriia</taxon>
        <taxon>Flavobacteriales</taxon>
        <taxon>Flavobacteriaceae</taxon>
        <taxon>Robiginitalea</taxon>
    </lineage>
</organism>
<evidence type="ECO:0000313" key="9">
    <source>
        <dbReference type="Proteomes" id="UP000199534"/>
    </source>
</evidence>
<dbReference type="InterPro" id="IPR049171">
    <property type="entry name" value="GLGE_C"/>
</dbReference>
<evidence type="ECO:0000256" key="4">
    <source>
        <dbReference type="ARBA" id="ARBA00023277"/>
    </source>
</evidence>
<keyword evidence="4 6" id="KW-0119">Carbohydrate metabolism</keyword>
<feature type="site" description="Transition state stabilizer" evidence="6">
    <location>
        <position position="464"/>
    </location>
</feature>
<gene>
    <name evidence="6" type="primary">glgE</name>
    <name evidence="8" type="ORF">SAMN04490243_2236</name>
</gene>
<proteinExistence type="inferred from homology"/>
<dbReference type="Gene3D" id="2.60.40.10">
    <property type="entry name" value="Immunoglobulins"/>
    <property type="match status" value="1"/>
</dbReference>
<dbReference type="GO" id="GO:0030979">
    <property type="term" value="P:alpha-glucan biosynthetic process"/>
    <property type="evidence" value="ECO:0007669"/>
    <property type="project" value="UniProtKB-UniRule"/>
</dbReference>
<dbReference type="InterPro" id="IPR021828">
    <property type="entry name" value="GlgE_dom_N/S"/>
</dbReference>
<protein>
    <recommendedName>
        <fullName evidence="6">Alpha-1,4-glucan:maltose-1-phosphate maltosyltransferase</fullName>
        <shortName evidence="6">GMPMT</shortName>
        <ecNumber evidence="6">2.4.99.16</ecNumber>
    </recommendedName>
    <alternativeName>
        <fullName evidence="6">(1-&gt;4)-alpha-D-glucan:maltose-1-phosphate alpha-D-maltosyltransferase</fullName>
    </alternativeName>
</protein>
<dbReference type="Gene3D" id="2.60.40.1180">
    <property type="entry name" value="Golgi alpha-mannosidase II"/>
    <property type="match status" value="1"/>
</dbReference>
<evidence type="ECO:0000259" key="7">
    <source>
        <dbReference type="SMART" id="SM00642"/>
    </source>
</evidence>
<dbReference type="Pfam" id="PF21702">
    <property type="entry name" value="GLGE_C"/>
    <property type="match status" value="1"/>
</dbReference>
<dbReference type="InterPro" id="IPR006047">
    <property type="entry name" value="GH13_cat_dom"/>
</dbReference>
<evidence type="ECO:0000313" key="8">
    <source>
        <dbReference type="EMBL" id="SFR49283.1"/>
    </source>
</evidence>
<sequence length="646" mass="75689">MFRQERVVIDNISPSLECGKFFIKRVTGESVVVSADILPDGHDIMQAEVLYKHSASRSWASQRMRPLGNDRWEASFSVEKQGFYQYKISGWVDYALNWQHGIEAKLEDGQHVKSELLDGIQYIDFLLKEAGKGQQDYLSGVKEAFADEGRYLEATQEATSDHLRRLFLEFPQRFLANETDPLEVYVDRKRANFSTWYEFFPRSAAEEAGKHGTFQDCHRLLPRIVKMGFDTVYLPPVHPIGEVNRKGKNNTTNAEEGDCGVPWAIGSRHGGHRALHPELGSEQDFKDLIKAANDQGLEIAMDLAFQAAPDHPYINEHQEWFRKRPDGTMQYAENPPKKYQDIVNFYFESSAYKDLWKELLGVTLQWVEYGVKIFRVDNPHTKPYYFWHWLIAEVKKKHPDVLFLAEAFSRPRVMQQLAKQGFSQSYTYFTWRVHKQEIIDYMIELTQSEMREYYRPNFWPNTPDINPFHLQNAGAAMHMIRYGLAATLSGNIGIYGPVFEQMVSEPFKNKEEYFHSEKYEIRHWDWNVENKLTHIIGRINHLRREHAALQQTNNIYFCGLENDQMLAFYKWDDAREDELLIVISLDPENVQQGHVRLPWEAMELHGPTSLGIFDHMTQTNYTWQEEWNFVELNPSLPIHIFQLKRQ</sequence>
<dbReference type="Gene3D" id="1.20.58.80">
    <property type="entry name" value="Phosphotransferase system, lactose/cellobiose-type IIA subunit"/>
    <property type="match status" value="1"/>
</dbReference>
<dbReference type="InterPro" id="IPR017853">
    <property type="entry name" value="GH"/>
</dbReference>
<keyword evidence="9" id="KW-1185">Reference proteome</keyword>
<dbReference type="OrthoDB" id="9805159at2"/>
<dbReference type="HAMAP" id="MF_02124">
    <property type="entry name" value="GlgE"/>
    <property type="match status" value="1"/>
</dbReference>
<dbReference type="SUPFAM" id="SSF51445">
    <property type="entry name" value="(Trans)glycosidases"/>
    <property type="match status" value="1"/>
</dbReference>
<feature type="binding site" evidence="6">
    <location>
        <begin position="518"/>
        <end position="519"/>
    </location>
    <ligand>
        <name>alpha-maltose 1-phosphate</name>
        <dbReference type="ChEBI" id="CHEBI:63576"/>
    </ligand>
</feature>
<feature type="active site" description="Proton donor" evidence="6">
    <location>
        <position position="406"/>
    </location>
</feature>
<dbReference type="InterPro" id="IPR013780">
    <property type="entry name" value="Glyco_hydro_b"/>
</dbReference>
<dbReference type="STRING" id="400055.SAMN04490243_2236"/>
<dbReference type="PANTHER" id="PTHR47786:SF2">
    <property type="entry name" value="GLYCOSYL HYDROLASE FAMILY 13 CATALYTIC DOMAIN-CONTAINING PROTEIN"/>
    <property type="match status" value="1"/>
</dbReference>
<name>A0A1I6H4D1_9FLAO</name>
<comment type="catalytic activity">
    <reaction evidence="5 6">
        <text>alpha-maltose 1-phosphate + [(1-&gt;4)-alpha-D-glucosyl](n) = [(1-&gt;4)-alpha-D-glucosyl](n+2) + phosphate</text>
        <dbReference type="Rhea" id="RHEA:42692"/>
        <dbReference type="Rhea" id="RHEA-COMP:9584"/>
        <dbReference type="Rhea" id="RHEA-COMP:10183"/>
        <dbReference type="ChEBI" id="CHEBI:15444"/>
        <dbReference type="ChEBI" id="CHEBI:43474"/>
        <dbReference type="ChEBI" id="CHEBI:63576"/>
        <dbReference type="EC" id="2.4.99.16"/>
    </reaction>
</comment>
<evidence type="ECO:0000256" key="6">
    <source>
        <dbReference type="HAMAP-Rule" id="MF_02124"/>
    </source>
</evidence>
<feature type="binding site" evidence="6">
    <location>
        <position position="246"/>
    </location>
    <ligand>
        <name>alpha-maltose 1-phosphate</name>
        <dbReference type="ChEBI" id="CHEBI:63576"/>
    </ligand>
</feature>
<evidence type="ECO:0000256" key="1">
    <source>
        <dbReference type="ARBA" id="ARBA00011738"/>
    </source>
</evidence>
<feature type="binding site" evidence="6">
    <location>
        <position position="378"/>
    </location>
    <ligand>
        <name>alpha-maltose 1-phosphate</name>
        <dbReference type="ChEBI" id="CHEBI:63576"/>
    </ligand>
</feature>
<feature type="active site" description="Nucleophile" evidence="6">
    <location>
        <position position="377"/>
    </location>
</feature>
<dbReference type="Pfam" id="PF11896">
    <property type="entry name" value="GlgE_dom_N_S"/>
    <property type="match status" value="1"/>
</dbReference>
<feature type="domain" description="Glycosyl hydrolase family 13 catalytic" evidence="7">
    <location>
        <begin position="183"/>
        <end position="543"/>
    </location>
</feature>
<dbReference type="EMBL" id="FOYQ01000002">
    <property type="protein sequence ID" value="SFR49283.1"/>
    <property type="molecule type" value="Genomic_DNA"/>
</dbReference>
<dbReference type="RefSeq" id="WP_092982660.1">
    <property type="nucleotide sequence ID" value="NZ_FOYQ01000002.1"/>
</dbReference>
<evidence type="ECO:0000256" key="5">
    <source>
        <dbReference type="ARBA" id="ARBA00048735"/>
    </source>
</evidence>
<comment type="subunit">
    <text evidence="1 6">Homodimer.</text>
</comment>
<keyword evidence="3 6" id="KW-0808">Transferase</keyword>
<feature type="binding site" evidence="6">
    <location>
        <position position="341"/>
    </location>
    <ligand>
        <name>alpha-maltose 1-phosphate</name>
        <dbReference type="ChEBI" id="CHEBI:63576"/>
    </ligand>
</feature>
<dbReference type="Proteomes" id="UP000199534">
    <property type="component" value="Unassembled WGS sequence"/>
</dbReference>
<comment type="similarity">
    <text evidence="6">Belongs to the glycosyl hydrolase 13 family. GlgE subfamily.</text>
</comment>
<feature type="binding site" evidence="6">
    <location>
        <position position="306"/>
    </location>
    <ligand>
        <name>alpha-maltose 1-phosphate</name>
        <dbReference type="ChEBI" id="CHEBI:63576"/>
    </ligand>
</feature>
<accession>A0A1I6H4D1</accession>
<dbReference type="CDD" id="cd11344">
    <property type="entry name" value="AmyAc_GlgE_like"/>
    <property type="match status" value="1"/>
</dbReference>
<evidence type="ECO:0000256" key="2">
    <source>
        <dbReference type="ARBA" id="ARBA00022676"/>
    </source>
</evidence>
<comment type="function">
    <text evidence="6">Maltosyltransferase that uses maltose 1-phosphate (M1P) as the sugar donor to elongate linear or branched alpha-(1-&gt;4)-glucans. Is involved in a branched alpha-glucan biosynthetic pathway from trehalose, together with TreS, Mak and GlgB.</text>
</comment>
<dbReference type="InterPro" id="IPR013783">
    <property type="entry name" value="Ig-like_fold"/>
</dbReference>
<dbReference type="EC" id="2.4.99.16" evidence="6"/>